<evidence type="ECO:0000313" key="6">
    <source>
        <dbReference type="Proteomes" id="UP001190465"/>
    </source>
</evidence>
<dbReference type="InterPro" id="IPR036390">
    <property type="entry name" value="WH_DNA-bd_sf"/>
</dbReference>
<dbReference type="SUPFAM" id="SSF48008">
    <property type="entry name" value="GntR ligand-binding domain-like"/>
    <property type="match status" value="1"/>
</dbReference>
<dbReference type="SUPFAM" id="SSF46785">
    <property type="entry name" value="Winged helix' DNA-binding domain"/>
    <property type="match status" value="1"/>
</dbReference>
<dbReference type="PANTHER" id="PTHR43537:SF5">
    <property type="entry name" value="UXU OPERON TRANSCRIPTIONAL REGULATOR"/>
    <property type="match status" value="1"/>
</dbReference>
<evidence type="ECO:0000259" key="4">
    <source>
        <dbReference type="PROSITE" id="PS50949"/>
    </source>
</evidence>
<dbReference type="Pfam" id="PF07729">
    <property type="entry name" value="FCD"/>
    <property type="match status" value="1"/>
</dbReference>
<keyword evidence="3" id="KW-0804">Transcription</keyword>
<dbReference type="Gene3D" id="1.20.120.530">
    <property type="entry name" value="GntR ligand-binding domain-like"/>
    <property type="match status" value="1"/>
</dbReference>
<dbReference type="PANTHER" id="PTHR43537">
    <property type="entry name" value="TRANSCRIPTIONAL REGULATOR, GNTR FAMILY"/>
    <property type="match status" value="1"/>
</dbReference>
<dbReference type="InterPro" id="IPR000524">
    <property type="entry name" value="Tscrpt_reg_HTH_GntR"/>
</dbReference>
<dbReference type="SMART" id="SM00895">
    <property type="entry name" value="FCD"/>
    <property type="match status" value="1"/>
</dbReference>
<keyword evidence="2" id="KW-0238">DNA-binding</keyword>
<dbReference type="InterPro" id="IPR008920">
    <property type="entry name" value="TF_FadR/GntR_C"/>
</dbReference>
<evidence type="ECO:0000313" key="5">
    <source>
        <dbReference type="EMBL" id="CAJ1508700.1"/>
    </source>
</evidence>
<dbReference type="InterPro" id="IPR036388">
    <property type="entry name" value="WH-like_DNA-bd_sf"/>
</dbReference>
<accession>A0ABM9M1V5</accession>
<dbReference type="Gene3D" id="1.10.10.10">
    <property type="entry name" value="Winged helix-like DNA-binding domain superfamily/Winged helix DNA-binding domain"/>
    <property type="match status" value="1"/>
</dbReference>
<dbReference type="SMART" id="SM00345">
    <property type="entry name" value="HTH_GNTR"/>
    <property type="match status" value="1"/>
</dbReference>
<dbReference type="PROSITE" id="PS50949">
    <property type="entry name" value="HTH_GNTR"/>
    <property type="match status" value="1"/>
</dbReference>
<organism evidence="5 6">
    <name type="scientific">[Mycobacterium] burgundiense</name>
    <dbReference type="NCBI Taxonomy" id="3064286"/>
    <lineage>
        <taxon>Bacteria</taxon>
        <taxon>Bacillati</taxon>
        <taxon>Actinomycetota</taxon>
        <taxon>Actinomycetes</taxon>
        <taxon>Mycobacteriales</taxon>
        <taxon>Mycobacteriaceae</taxon>
        <taxon>Mycolicibacterium</taxon>
    </lineage>
</organism>
<gene>
    <name evidence="5" type="ORF">MU0053_003938</name>
</gene>
<dbReference type="PRINTS" id="PR00035">
    <property type="entry name" value="HTHGNTR"/>
</dbReference>
<evidence type="ECO:0000256" key="3">
    <source>
        <dbReference type="ARBA" id="ARBA00023163"/>
    </source>
</evidence>
<protein>
    <submittedName>
        <fullName evidence="5">GntR family transcriptional regulator</fullName>
    </submittedName>
</protein>
<dbReference type="EMBL" id="OY726397">
    <property type="protein sequence ID" value="CAJ1508700.1"/>
    <property type="molecule type" value="Genomic_DNA"/>
</dbReference>
<reference evidence="5 6" key="1">
    <citation type="submission" date="2023-08" db="EMBL/GenBank/DDBJ databases">
        <authorList>
            <person name="Folkvardsen B D."/>
            <person name="Norman A."/>
        </authorList>
    </citation>
    <scope>NUCLEOTIDE SEQUENCE [LARGE SCALE GENOMIC DNA]</scope>
    <source>
        <strain evidence="5 6">Mu0053</strain>
    </source>
</reference>
<keyword evidence="1" id="KW-0805">Transcription regulation</keyword>
<name>A0ABM9M1V5_9MYCO</name>
<sequence length="234" mass="25092">MAQGLPGLQPLAEHGRRSEAAVAAVRAAIDDGRMQPGIRYSVYQLAESLGVSRTPVREALLLLEEVGLVKFEARQGFQILAPRATDIADIFEVRLALEIPAVRTVAGSGTGRDRLLRQRELMRQAAAAGDERAFVQHDQGLHDLILELAGNARARAIVARLREATRLLGASTAEKTRTLADIDAEHGPIVDAVLAGDPDAAEAAMRSHLVDTGKLLVEQSLRENPATGVESAVY</sequence>
<dbReference type="InterPro" id="IPR011711">
    <property type="entry name" value="GntR_C"/>
</dbReference>
<proteinExistence type="predicted"/>
<dbReference type="Pfam" id="PF00392">
    <property type="entry name" value="GntR"/>
    <property type="match status" value="1"/>
</dbReference>
<evidence type="ECO:0000256" key="1">
    <source>
        <dbReference type="ARBA" id="ARBA00023015"/>
    </source>
</evidence>
<dbReference type="Proteomes" id="UP001190465">
    <property type="component" value="Chromosome"/>
</dbReference>
<feature type="domain" description="HTH gntR-type" evidence="4">
    <location>
        <begin position="15"/>
        <end position="82"/>
    </location>
</feature>
<keyword evidence="6" id="KW-1185">Reference proteome</keyword>
<dbReference type="RefSeq" id="WP_308479277.1">
    <property type="nucleotide sequence ID" value="NZ_OY726397.1"/>
</dbReference>
<evidence type="ECO:0000256" key="2">
    <source>
        <dbReference type="ARBA" id="ARBA00023125"/>
    </source>
</evidence>